<feature type="transmembrane region" description="Helical" evidence="6">
    <location>
        <begin position="166"/>
        <end position="190"/>
    </location>
</feature>
<dbReference type="PANTHER" id="PTHR30086">
    <property type="entry name" value="ARGININE EXPORTER PROTEIN ARGO"/>
    <property type="match status" value="1"/>
</dbReference>
<dbReference type="PIRSF" id="PIRSF006324">
    <property type="entry name" value="LeuE"/>
    <property type="match status" value="1"/>
</dbReference>
<reference evidence="7 8" key="1">
    <citation type="submission" date="2022-06" db="EMBL/GenBank/DDBJ databases">
        <title>Genomic Encyclopedia of Archaeal and Bacterial Type Strains, Phase II (KMG-II): from individual species to whole genera.</title>
        <authorList>
            <person name="Goeker M."/>
        </authorList>
    </citation>
    <scope>NUCLEOTIDE SEQUENCE [LARGE SCALE GENOMIC DNA]</scope>
    <source>
        <strain evidence="7 8">DSM 40477</strain>
    </source>
</reference>
<evidence type="ECO:0000256" key="2">
    <source>
        <dbReference type="ARBA" id="ARBA00022475"/>
    </source>
</evidence>
<feature type="transmembrane region" description="Helical" evidence="6">
    <location>
        <begin position="58"/>
        <end position="83"/>
    </location>
</feature>
<dbReference type="InterPro" id="IPR001123">
    <property type="entry name" value="LeuE-type"/>
</dbReference>
<evidence type="ECO:0000256" key="1">
    <source>
        <dbReference type="ARBA" id="ARBA00004651"/>
    </source>
</evidence>
<feature type="transmembrane region" description="Helical" evidence="6">
    <location>
        <begin position="210"/>
        <end position="226"/>
    </location>
</feature>
<protein>
    <submittedName>
        <fullName evidence="7">Threonine/homoserine/homoserine lactone efflux protein</fullName>
    </submittedName>
</protein>
<evidence type="ECO:0000256" key="3">
    <source>
        <dbReference type="ARBA" id="ARBA00022692"/>
    </source>
</evidence>
<evidence type="ECO:0000256" key="5">
    <source>
        <dbReference type="ARBA" id="ARBA00023136"/>
    </source>
</evidence>
<keyword evidence="8" id="KW-1185">Reference proteome</keyword>
<dbReference type="Proteomes" id="UP001205311">
    <property type="component" value="Unassembled WGS sequence"/>
</dbReference>
<dbReference type="PANTHER" id="PTHR30086:SF20">
    <property type="entry name" value="ARGININE EXPORTER PROTEIN ARGO-RELATED"/>
    <property type="match status" value="1"/>
</dbReference>
<dbReference type="Pfam" id="PF01810">
    <property type="entry name" value="LysE"/>
    <property type="match status" value="1"/>
</dbReference>
<name>A0ABT1HMW5_STRSD</name>
<sequence>MRRDRGDEITPAGYRAAMPDSAEWLVFLSATLVFAVVPGPGMLYVIARALSGGWREGVRSVLGTAAGATVHVVAAAAGLSAVLATSATAFTVVKLAGAAYLVYLGVRALVARDEGARVELGEAASQRRGRATFLQGVVTEVLNPKTALFFLAFIPHFVHEDRGSAPLTFAVLGVVVVGAAMLADLVAVTFAGPLGQRLARDPRWRVRQRVASGLTMIGLGGALVLAENA</sequence>
<keyword evidence="2" id="KW-1003">Cell membrane</keyword>
<proteinExistence type="predicted"/>
<evidence type="ECO:0000256" key="4">
    <source>
        <dbReference type="ARBA" id="ARBA00022989"/>
    </source>
</evidence>
<evidence type="ECO:0000313" key="7">
    <source>
        <dbReference type="EMBL" id="MCP2256856.1"/>
    </source>
</evidence>
<keyword evidence="3 6" id="KW-0812">Transmembrane</keyword>
<keyword evidence="4 6" id="KW-1133">Transmembrane helix</keyword>
<dbReference type="EMBL" id="JAMTCP010000002">
    <property type="protein sequence ID" value="MCP2256856.1"/>
    <property type="molecule type" value="Genomic_DNA"/>
</dbReference>
<organism evidence="7 8">
    <name type="scientific">Streptoalloteichus tenebrarius (strain ATCC 17920 / DSM 40477 / JCM 4838 / CBS 697.72 / NBRC 16177 / NCIMB 11028 / NRRL B-12390 / A12253. 1 / ISP 5477)</name>
    <name type="common">Streptomyces tenebrarius</name>
    <dbReference type="NCBI Taxonomy" id="1933"/>
    <lineage>
        <taxon>Bacteria</taxon>
        <taxon>Bacillati</taxon>
        <taxon>Actinomycetota</taxon>
        <taxon>Actinomycetes</taxon>
        <taxon>Pseudonocardiales</taxon>
        <taxon>Pseudonocardiaceae</taxon>
        <taxon>Streptoalloteichus</taxon>
    </lineage>
</organism>
<feature type="transmembrane region" description="Helical" evidence="6">
    <location>
        <begin position="24"/>
        <end position="46"/>
    </location>
</feature>
<accession>A0ABT1HMW5</accession>
<gene>
    <name evidence="7" type="ORF">LX15_000539</name>
</gene>
<comment type="subcellular location">
    <subcellularLocation>
        <location evidence="1">Cell membrane</location>
        <topology evidence="1">Multi-pass membrane protein</topology>
    </subcellularLocation>
</comment>
<evidence type="ECO:0000256" key="6">
    <source>
        <dbReference type="SAM" id="Phobius"/>
    </source>
</evidence>
<evidence type="ECO:0000313" key="8">
    <source>
        <dbReference type="Proteomes" id="UP001205311"/>
    </source>
</evidence>
<comment type="caution">
    <text evidence="7">The sequence shown here is derived from an EMBL/GenBank/DDBJ whole genome shotgun (WGS) entry which is preliminary data.</text>
</comment>
<keyword evidence="5 6" id="KW-0472">Membrane</keyword>
<feature type="transmembrane region" description="Helical" evidence="6">
    <location>
        <begin position="131"/>
        <end position="154"/>
    </location>
</feature>